<protein>
    <submittedName>
        <fullName evidence="4">Cysteine desulfurase family protein</fullName>
    </submittedName>
</protein>
<proteinExistence type="predicted"/>
<name>A0ABV5Z3V6_9STAP</name>
<comment type="cofactor">
    <cofactor evidence="1">
        <name>pyridoxal 5'-phosphate</name>
        <dbReference type="ChEBI" id="CHEBI:597326"/>
    </cofactor>
</comment>
<dbReference type="Gene3D" id="1.10.260.50">
    <property type="match status" value="1"/>
</dbReference>
<evidence type="ECO:0000313" key="4">
    <source>
        <dbReference type="EMBL" id="MFB9859717.1"/>
    </source>
</evidence>
<dbReference type="PANTHER" id="PTHR11601:SF50">
    <property type="entry name" value="CYSTEINE DESULFURASE ISCS 2-RELATED"/>
    <property type="match status" value="1"/>
</dbReference>
<feature type="domain" description="Aminotransferase class V" evidence="3">
    <location>
        <begin position="2"/>
        <end position="356"/>
    </location>
</feature>
<evidence type="ECO:0000259" key="3">
    <source>
        <dbReference type="Pfam" id="PF00266"/>
    </source>
</evidence>
<organism evidence="4 5">
    <name type="scientific">Salinicoccus siamensis</name>
    <dbReference type="NCBI Taxonomy" id="381830"/>
    <lineage>
        <taxon>Bacteria</taxon>
        <taxon>Bacillati</taxon>
        <taxon>Bacillota</taxon>
        <taxon>Bacilli</taxon>
        <taxon>Bacillales</taxon>
        <taxon>Staphylococcaceae</taxon>
        <taxon>Salinicoccus</taxon>
    </lineage>
</organism>
<dbReference type="InterPro" id="IPR015424">
    <property type="entry name" value="PyrdxlP-dep_Trfase"/>
</dbReference>
<dbReference type="PIRSF" id="PIRSF005572">
    <property type="entry name" value="NifS"/>
    <property type="match status" value="1"/>
</dbReference>
<accession>A0ABV5Z3V6</accession>
<dbReference type="Proteomes" id="UP001589740">
    <property type="component" value="Unassembled WGS sequence"/>
</dbReference>
<dbReference type="Gene3D" id="3.40.640.10">
    <property type="entry name" value="Type I PLP-dependent aspartate aminotransferase-like (Major domain)"/>
    <property type="match status" value="1"/>
</dbReference>
<sequence length="372" mass="40649">MDNAATTKPYKSVMETYMNTGDDYYFNTASIHMKGREAARLLEAARTQVKGLVCLDEYDCIFTSGATESNNLVIQSIVEKKKRSGKTILASEIEHPSIMNTLEAMKEKGFRVKYIRTTSKGMIDLSHLEALIDEDVILITVMAVNNIIGSVQPIQEIVRLVEGYPKVHFHVDATQAVGKIQMDYNGVDSLSFSGHKFHGVKGVGALLSRDGEAILPIIHGGGHEYGRRSGTVNLPGAVAMARAMRISTEAMKENTARITRYNEQVQNTADNLKSIHIHPGGIPHIMNISFIGAQGEVVVNALGRRGVMVSTTSACASKLRKLNETLSAIGSSKEKIEGSIRISFGNMTTQAEVDQLCDALEAVHEEIKEVLE</sequence>
<dbReference type="SUPFAM" id="SSF53383">
    <property type="entry name" value="PLP-dependent transferases"/>
    <property type="match status" value="1"/>
</dbReference>
<evidence type="ECO:0000256" key="2">
    <source>
        <dbReference type="ARBA" id="ARBA00022898"/>
    </source>
</evidence>
<keyword evidence="2" id="KW-0663">Pyridoxal phosphate</keyword>
<dbReference type="EMBL" id="JBHMAH010000004">
    <property type="protein sequence ID" value="MFB9859717.1"/>
    <property type="molecule type" value="Genomic_DNA"/>
</dbReference>
<comment type="caution">
    <text evidence="4">The sequence shown here is derived from an EMBL/GenBank/DDBJ whole genome shotgun (WGS) entry which is preliminary data.</text>
</comment>
<dbReference type="PANTHER" id="PTHR11601">
    <property type="entry name" value="CYSTEINE DESULFURYLASE FAMILY MEMBER"/>
    <property type="match status" value="1"/>
</dbReference>
<dbReference type="Gene3D" id="3.90.1150.10">
    <property type="entry name" value="Aspartate Aminotransferase, domain 1"/>
    <property type="match status" value="1"/>
</dbReference>
<dbReference type="InterPro" id="IPR015421">
    <property type="entry name" value="PyrdxlP-dep_Trfase_major"/>
</dbReference>
<dbReference type="InterPro" id="IPR016454">
    <property type="entry name" value="Cysteine_dSase"/>
</dbReference>
<dbReference type="InterPro" id="IPR000192">
    <property type="entry name" value="Aminotrans_V_dom"/>
</dbReference>
<keyword evidence="5" id="KW-1185">Reference proteome</keyword>
<dbReference type="InterPro" id="IPR015422">
    <property type="entry name" value="PyrdxlP-dep_Trfase_small"/>
</dbReference>
<reference evidence="4 5" key="1">
    <citation type="submission" date="2024-09" db="EMBL/GenBank/DDBJ databases">
        <authorList>
            <person name="Sun Q."/>
            <person name="Mori K."/>
        </authorList>
    </citation>
    <scope>NUCLEOTIDE SEQUENCE [LARGE SCALE GENOMIC DNA]</scope>
    <source>
        <strain evidence="4 5">JCM 12822</strain>
    </source>
</reference>
<dbReference type="RefSeq" id="WP_380569621.1">
    <property type="nucleotide sequence ID" value="NZ_JBHMAH010000004.1"/>
</dbReference>
<gene>
    <name evidence="4" type="ORF">ACFFLE_01160</name>
</gene>
<evidence type="ECO:0000313" key="5">
    <source>
        <dbReference type="Proteomes" id="UP001589740"/>
    </source>
</evidence>
<evidence type="ECO:0000256" key="1">
    <source>
        <dbReference type="ARBA" id="ARBA00001933"/>
    </source>
</evidence>
<dbReference type="Pfam" id="PF00266">
    <property type="entry name" value="Aminotran_5"/>
    <property type="match status" value="1"/>
</dbReference>